<dbReference type="InterPro" id="IPR036162">
    <property type="entry name" value="Resolvase-like_N_sf"/>
</dbReference>
<feature type="domain" description="Resolvase/invertase-type recombinase catalytic" evidence="6">
    <location>
        <begin position="1"/>
        <end position="143"/>
    </location>
</feature>
<evidence type="ECO:0000256" key="3">
    <source>
        <dbReference type="ARBA" id="ARBA00023125"/>
    </source>
</evidence>
<accession>A0ABS1G8Z2</accession>
<dbReference type="Gene3D" id="3.40.50.1390">
    <property type="entry name" value="Resolvase, N-terminal catalytic domain"/>
    <property type="match status" value="1"/>
</dbReference>
<sequence length="200" mass="22839">MIIAYARVSSTDQNLDRQMEEFKKHGAEKIFVEKKSGANVINREEFNKALNFAREGDFFMVEAIDRLGRNYTEIVQTVNFLKEKNIGLLVTSVPLLSEPLGDPLLDKFVKDLILQLLAMIAERERTESKRRQAQGIAIAKEKGVYQGRPKLYSAEAKDPQKQAVYYQIVHMLEAGLPIKHIANKNGVTRSTVYRIKNELE</sequence>
<dbReference type="PANTHER" id="PTHR30461:SF26">
    <property type="entry name" value="RESOLVASE HOMOLOG YNEB"/>
    <property type="match status" value="1"/>
</dbReference>
<dbReference type="SUPFAM" id="SSF53041">
    <property type="entry name" value="Resolvase-like"/>
    <property type="match status" value="1"/>
</dbReference>
<dbReference type="Gene3D" id="1.10.10.60">
    <property type="entry name" value="Homeodomain-like"/>
    <property type="match status" value="1"/>
</dbReference>
<dbReference type="SMART" id="SM00857">
    <property type="entry name" value="Resolvase"/>
    <property type="match status" value="1"/>
</dbReference>
<feature type="active site" description="O-(5'-phospho-DNA)-serine intermediate" evidence="5">
    <location>
        <position position="9"/>
    </location>
</feature>
<dbReference type="InterPro" id="IPR006118">
    <property type="entry name" value="Recombinase_CS"/>
</dbReference>
<reference evidence="7 8" key="1">
    <citation type="submission" date="2021-01" db="EMBL/GenBank/DDBJ databases">
        <title>Listeria ivanovii strains from Norway.</title>
        <authorList>
            <person name="Fagerlund A."/>
        </authorList>
    </citation>
    <scope>NUCLEOTIDE SEQUENCE [LARGE SCALE GENOMIC DNA]</scope>
    <source>
        <strain evidence="7 8">MF6989</strain>
    </source>
</reference>
<dbReference type="Proteomes" id="UP000633035">
    <property type="component" value="Unassembled WGS sequence"/>
</dbReference>
<protein>
    <submittedName>
        <fullName evidence="7">Recombinase family protein</fullName>
    </submittedName>
</protein>
<evidence type="ECO:0000256" key="1">
    <source>
        <dbReference type="ARBA" id="ARBA00009913"/>
    </source>
</evidence>
<evidence type="ECO:0000256" key="4">
    <source>
        <dbReference type="ARBA" id="ARBA00023172"/>
    </source>
</evidence>
<evidence type="ECO:0000313" key="7">
    <source>
        <dbReference type="EMBL" id="MBK1963344.1"/>
    </source>
</evidence>
<evidence type="ECO:0000256" key="2">
    <source>
        <dbReference type="ARBA" id="ARBA00022908"/>
    </source>
</evidence>
<keyword evidence="4" id="KW-0233">DNA recombination</keyword>
<dbReference type="RefSeq" id="WP_038407977.1">
    <property type="nucleotide sequence ID" value="NZ_CP009575.1"/>
</dbReference>
<comment type="similarity">
    <text evidence="1">Belongs to the site-specific recombinase resolvase family.</text>
</comment>
<dbReference type="Pfam" id="PF00239">
    <property type="entry name" value="Resolvase"/>
    <property type="match status" value="1"/>
</dbReference>
<organism evidence="7 8">
    <name type="scientific">Listeria ivanovii subsp. londoniensis</name>
    <dbReference type="NCBI Taxonomy" id="202752"/>
    <lineage>
        <taxon>Bacteria</taxon>
        <taxon>Bacillati</taxon>
        <taxon>Bacillota</taxon>
        <taxon>Bacilli</taxon>
        <taxon>Bacillales</taxon>
        <taxon>Listeriaceae</taxon>
        <taxon>Listeria</taxon>
    </lineage>
</organism>
<keyword evidence="2" id="KW-0229">DNA integration</keyword>
<keyword evidence="3" id="KW-0238">DNA-binding</keyword>
<evidence type="ECO:0000256" key="5">
    <source>
        <dbReference type="PROSITE-ProRule" id="PRU10137"/>
    </source>
</evidence>
<evidence type="ECO:0000313" key="8">
    <source>
        <dbReference type="Proteomes" id="UP000633035"/>
    </source>
</evidence>
<name>A0ABS1G8Z2_LISIV</name>
<dbReference type="EMBL" id="JAENOF010000034">
    <property type="protein sequence ID" value="MBK1963344.1"/>
    <property type="molecule type" value="Genomic_DNA"/>
</dbReference>
<dbReference type="PROSITE" id="PS00397">
    <property type="entry name" value="RECOMBINASES_1"/>
    <property type="match status" value="1"/>
</dbReference>
<evidence type="ECO:0000259" key="6">
    <source>
        <dbReference type="PROSITE" id="PS51736"/>
    </source>
</evidence>
<dbReference type="InterPro" id="IPR006120">
    <property type="entry name" value="Resolvase_HTH_dom"/>
</dbReference>
<gene>
    <name evidence="7" type="ORF">JI642_14800</name>
</gene>
<dbReference type="InterPro" id="IPR006119">
    <property type="entry name" value="Resolv_N"/>
</dbReference>
<keyword evidence="8" id="KW-1185">Reference proteome</keyword>
<dbReference type="InterPro" id="IPR050639">
    <property type="entry name" value="SSR_resolvase"/>
</dbReference>
<dbReference type="PROSITE" id="PS51736">
    <property type="entry name" value="RECOMBINASES_3"/>
    <property type="match status" value="1"/>
</dbReference>
<dbReference type="CDD" id="cd03768">
    <property type="entry name" value="SR_ResInv"/>
    <property type="match status" value="1"/>
</dbReference>
<dbReference type="PROSITE" id="PS00398">
    <property type="entry name" value="RECOMBINASES_2"/>
    <property type="match status" value="1"/>
</dbReference>
<proteinExistence type="inferred from homology"/>
<comment type="caution">
    <text evidence="7">The sequence shown here is derived from an EMBL/GenBank/DDBJ whole genome shotgun (WGS) entry which is preliminary data.</text>
</comment>
<dbReference type="PANTHER" id="PTHR30461">
    <property type="entry name" value="DNA-INVERTASE FROM LAMBDOID PROPHAGE"/>
    <property type="match status" value="1"/>
</dbReference>
<dbReference type="Pfam" id="PF02796">
    <property type="entry name" value="HTH_7"/>
    <property type="match status" value="1"/>
</dbReference>